<evidence type="ECO:0000259" key="2">
    <source>
        <dbReference type="Pfam" id="PF14303"/>
    </source>
</evidence>
<feature type="compositionally biased region" description="Low complexity" evidence="1">
    <location>
        <begin position="12"/>
        <end position="30"/>
    </location>
</feature>
<keyword evidence="4" id="KW-1185">Reference proteome</keyword>
<feature type="domain" description="No apical meristem-associated C-terminal" evidence="2">
    <location>
        <begin position="229"/>
        <end position="363"/>
    </location>
</feature>
<evidence type="ECO:0000256" key="1">
    <source>
        <dbReference type="SAM" id="MobiDB-lite"/>
    </source>
</evidence>
<feature type="region of interest" description="Disordered" evidence="1">
    <location>
        <begin position="12"/>
        <end position="52"/>
    </location>
</feature>
<feature type="compositionally biased region" description="Polar residues" evidence="1">
    <location>
        <begin position="31"/>
        <end position="40"/>
    </location>
</feature>
<dbReference type="PANTHER" id="PTHR45023:SF4">
    <property type="entry name" value="GLYCINE-RICH PROTEIN-RELATED"/>
    <property type="match status" value="1"/>
</dbReference>
<dbReference type="Proteomes" id="UP000594263">
    <property type="component" value="Unplaced"/>
</dbReference>
<dbReference type="PANTHER" id="PTHR45023">
    <property type="match status" value="1"/>
</dbReference>
<dbReference type="Pfam" id="PF14303">
    <property type="entry name" value="NAM-associated"/>
    <property type="match status" value="1"/>
</dbReference>
<name>A0A7N0U3Y2_KALFE</name>
<protein>
    <recommendedName>
        <fullName evidence="2">No apical meristem-associated C-terminal domain-containing protein</fullName>
    </recommendedName>
</protein>
<dbReference type="Gramene" id="Kaladp0053s0584.1.v1.1">
    <property type="protein sequence ID" value="Kaladp0053s0584.1.v1.1.CDS.1"/>
    <property type="gene ID" value="Kaladp0053s0584.v1.1"/>
</dbReference>
<dbReference type="AlphaFoldDB" id="A0A7N0U3Y2"/>
<evidence type="ECO:0000313" key="4">
    <source>
        <dbReference type="Proteomes" id="UP000594263"/>
    </source>
</evidence>
<proteinExistence type="predicted"/>
<dbReference type="InterPro" id="IPR029466">
    <property type="entry name" value="NAM-associated_C"/>
</dbReference>
<organism evidence="3 4">
    <name type="scientific">Kalanchoe fedtschenkoi</name>
    <name type="common">Lavender scallops</name>
    <name type="synonym">South American air plant</name>
    <dbReference type="NCBI Taxonomy" id="63787"/>
    <lineage>
        <taxon>Eukaryota</taxon>
        <taxon>Viridiplantae</taxon>
        <taxon>Streptophyta</taxon>
        <taxon>Embryophyta</taxon>
        <taxon>Tracheophyta</taxon>
        <taxon>Spermatophyta</taxon>
        <taxon>Magnoliopsida</taxon>
        <taxon>eudicotyledons</taxon>
        <taxon>Gunneridae</taxon>
        <taxon>Pentapetalae</taxon>
        <taxon>Saxifragales</taxon>
        <taxon>Crassulaceae</taxon>
        <taxon>Kalanchoe</taxon>
    </lineage>
</organism>
<feature type="compositionally biased region" description="Polar residues" evidence="1">
    <location>
        <begin position="252"/>
        <end position="272"/>
    </location>
</feature>
<accession>A0A7N0U3Y2</accession>
<reference evidence="3" key="1">
    <citation type="submission" date="2021-01" db="UniProtKB">
        <authorList>
            <consortium name="EnsemblPlants"/>
        </authorList>
    </citation>
    <scope>IDENTIFICATION</scope>
</reference>
<feature type="region of interest" description="Disordered" evidence="1">
    <location>
        <begin position="252"/>
        <end position="306"/>
    </location>
</feature>
<evidence type="ECO:0000313" key="3">
    <source>
        <dbReference type="EnsemblPlants" id="Kaladp0053s0584.1.v1.1.CDS.1"/>
    </source>
</evidence>
<feature type="compositionally biased region" description="Basic residues" evidence="1">
    <location>
        <begin position="294"/>
        <end position="305"/>
    </location>
</feature>
<dbReference type="EnsemblPlants" id="Kaladp0053s0584.1.v1.1">
    <property type="protein sequence ID" value="Kaladp0053s0584.1.v1.1.CDS.1"/>
    <property type="gene ID" value="Kaladp0053s0584.v1.1"/>
</dbReference>
<sequence>MSDNPFRGGFMNFMNSPNFGNSPSSSNSNSQIPPTHNQFPSTPPTPQDIHFMNSSTHPPFSYLFFSNSSSSFSPGYYVGYGQNIMSHPLMAPHPNRSIEGDQEHVIVAENEVPPVVTQEKSNRSVKWSAKEEEMLISSWLTVSHDSVIGNAQTRGSFWGRVTDYFNMYRKTKIEREEPQIKSYYYFLMPQVNEFNCYYNQIVSDHHSGWSDNQIIEAARLNWKNAHKNKEFPYMHIWEMVKDEPKWAAQIEAQNASKKAKTSESGAYTSSSNRDPDEHSYGGNESENRPIGQKAAKRKLKEKGKKNVTESVNVDFEHRWKRLEELQAQKLAVLYEIKNKAKDDTLRADYEILMKDTAAMNDQQLAIHNHMCSIIKVRHGIP</sequence>
<dbReference type="OMA" id="NIMSHPL"/>